<dbReference type="AlphaFoldDB" id="N1QJA5"/>
<proteinExistence type="predicted"/>
<protein>
    <submittedName>
        <fullName evidence="2">Uncharacterized protein</fullName>
    </submittedName>
</protein>
<organism evidence="2 3">
    <name type="scientific">Sphaerulina musiva (strain SO2202)</name>
    <name type="common">Poplar stem canker fungus</name>
    <name type="synonym">Septoria musiva</name>
    <dbReference type="NCBI Taxonomy" id="692275"/>
    <lineage>
        <taxon>Eukaryota</taxon>
        <taxon>Fungi</taxon>
        <taxon>Dikarya</taxon>
        <taxon>Ascomycota</taxon>
        <taxon>Pezizomycotina</taxon>
        <taxon>Dothideomycetes</taxon>
        <taxon>Dothideomycetidae</taxon>
        <taxon>Mycosphaerellales</taxon>
        <taxon>Mycosphaerellaceae</taxon>
        <taxon>Sphaerulina</taxon>
    </lineage>
</organism>
<accession>N1QJA5</accession>
<name>N1QJA5_SPHMS</name>
<evidence type="ECO:0000256" key="1">
    <source>
        <dbReference type="SAM" id="MobiDB-lite"/>
    </source>
</evidence>
<sequence>MAARTGRLKAKPHSKTWDMNRREVSARRQVGDAESVVNQQGSSTTTDGQGQQPWWKNVGMEEGM</sequence>
<feature type="compositionally biased region" description="Basic residues" evidence="1">
    <location>
        <begin position="1"/>
        <end position="14"/>
    </location>
</feature>
<gene>
    <name evidence="2" type="ORF">SEPMUDRAFT_112423</name>
</gene>
<dbReference type="RefSeq" id="XP_016764493.1">
    <property type="nucleotide sequence ID" value="XM_016900978.1"/>
</dbReference>
<reference evidence="2 3" key="1">
    <citation type="journal article" date="2012" name="PLoS Pathog.">
        <title>Diverse lifestyles and strategies of plant pathogenesis encoded in the genomes of eighteen Dothideomycetes fungi.</title>
        <authorList>
            <person name="Ohm R.A."/>
            <person name="Feau N."/>
            <person name="Henrissat B."/>
            <person name="Schoch C.L."/>
            <person name="Horwitz B.A."/>
            <person name="Barry K.W."/>
            <person name="Condon B.J."/>
            <person name="Copeland A.C."/>
            <person name="Dhillon B."/>
            <person name="Glaser F."/>
            <person name="Hesse C.N."/>
            <person name="Kosti I."/>
            <person name="LaButti K."/>
            <person name="Lindquist E.A."/>
            <person name="Lucas S."/>
            <person name="Salamov A.A."/>
            <person name="Bradshaw R.E."/>
            <person name="Ciuffetti L."/>
            <person name="Hamelin R.C."/>
            <person name="Kema G.H.J."/>
            <person name="Lawrence C."/>
            <person name="Scott J.A."/>
            <person name="Spatafora J.W."/>
            <person name="Turgeon B.G."/>
            <person name="de Wit P.J.G.M."/>
            <person name="Zhong S."/>
            <person name="Goodwin S.B."/>
            <person name="Grigoriev I.V."/>
        </authorList>
    </citation>
    <scope>NUCLEOTIDE SEQUENCE [LARGE SCALE GENOMIC DNA]</scope>
    <source>
        <strain evidence="2 3">SO2202</strain>
    </source>
</reference>
<dbReference type="eggNOG" id="ENOG502RHPC">
    <property type="taxonomic scope" value="Eukaryota"/>
</dbReference>
<dbReference type="OrthoDB" id="241648at2759"/>
<dbReference type="EMBL" id="KB456260">
    <property type="protein sequence ID" value="EMF16372.1"/>
    <property type="molecule type" value="Genomic_DNA"/>
</dbReference>
<dbReference type="STRING" id="692275.N1QJA5"/>
<feature type="compositionally biased region" description="Polar residues" evidence="1">
    <location>
        <begin position="36"/>
        <end position="54"/>
    </location>
</feature>
<feature type="compositionally biased region" description="Basic and acidic residues" evidence="1">
    <location>
        <begin position="15"/>
        <end position="31"/>
    </location>
</feature>
<dbReference type="GeneID" id="27898115"/>
<dbReference type="OMA" id="WWKNVGM"/>
<keyword evidence="3" id="KW-1185">Reference proteome</keyword>
<feature type="region of interest" description="Disordered" evidence="1">
    <location>
        <begin position="1"/>
        <end position="64"/>
    </location>
</feature>
<evidence type="ECO:0000313" key="3">
    <source>
        <dbReference type="Proteomes" id="UP000016931"/>
    </source>
</evidence>
<dbReference type="Proteomes" id="UP000016931">
    <property type="component" value="Unassembled WGS sequence"/>
</dbReference>
<evidence type="ECO:0000313" key="2">
    <source>
        <dbReference type="EMBL" id="EMF16372.1"/>
    </source>
</evidence>
<dbReference type="HOGENOM" id="CLU_191095_0_0_1"/>